<dbReference type="PANTHER" id="PTHR30217:SF10">
    <property type="entry name" value="23S RRNA 5-HYDROXYCYTIDINE C2501 SYNTHASE"/>
    <property type="match status" value="1"/>
</dbReference>
<dbReference type="RefSeq" id="WP_073479114.1">
    <property type="nucleotide sequence ID" value="NZ_FQZU01000068.1"/>
</dbReference>
<accession>A0A1M7AEY5</accession>
<sequence>MALDKPEILAPAGDKTCFLAAAAAGADAVYMGLKHFSARMAAQNFSMAELAQLRHLADEKNMRMYIAMNVMAKSGDLNAVGRQVDKLRRYAKPDALIVQDLGVAAAARQAGYAGEIHLSTLANVTHPAALPLVHEKLGISRVILPRELSIDEIKQCDQACPDSMTLEVFVHGALCYGVSGRCYWSTYLGGKSSLRGRCVQPCRRMYSQGGGKARLFSCQDLSMDVLAKIMHEAPKVAGWKIEGRKKGPHYVYHATKAYKLLRDDPGPEEKKEALALLERALGRQGTRYNFLPQRPISAVAPEKSTASGLQIGRTKRERKGFSISCREKLLGGDVLRVGFEDEPWHQTVLVRKKQPKAKPLPCSAVKALPPDNTPVFLIDRKEPELMQEIKELQAKTDKFPSPKIEPSQFSVYKPKPHKGRLRTQTMHVNRRAPQGRIPGNRGLWLDSANLKSVPQKSTSDIWWWLPPVIWPNEEEWFAGMVGKALAKGARKFVANAPWQAAFLKSSKKPLVAWAGPFCNAGNVLAINQMKKLDFKGVILSPELTREDYLRLPRESPLPLGIVTEGLWPLCVSRTIAEGVREETAITSPMNETLWVRKYGQNYWVFPGWPMSLSAEKKTLANAGYALFVAMHEPWPKAVPRANRTSQINWNLKLL</sequence>
<dbReference type="InterPro" id="IPR001539">
    <property type="entry name" value="Peptidase_U32"/>
</dbReference>
<organism evidence="1 2">
    <name type="scientific">Desulfatibacillum alkenivorans DSM 16219</name>
    <dbReference type="NCBI Taxonomy" id="1121393"/>
    <lineage>
        <taxon>Bacteria</taxon>
        <taxon>Pseudomonadati</taxon>
        <taxon>Thermodesulfobacteriota</taxon>
        <taxon>Desulfobacteria</taxon>
        <taxon>Desulfobacterales</taxon>
        <taxon>Desulfatibacillaceae</taxon>
        <taxon>Desulfatibacillum</taxon>
    </lineage>
</organism>
<dbReference type="GO" id="GO:0008233">
    <property type="term" value="F:peptidase activity"/>
    <property type="evidence" value="ECO:0007669"/>
    <property type="project" value="UniProtKB-KW"/>
</dbReference>
<dbReference type="OrthoDB" id="9807498at2"/>
<dbReference type="STRING" id="1121393.SAMN02745216_05153"/>
<evidence type="ECO:0000313" key="1">
    <source>
        <dbReference type="EMBL" id="SHL41214.1"/>
    </source>
</evidence>
<dbReference type="GO" id="GO:0006508">
    <property type="term" value="P:proteolysis"/>
    <property type="evidence" value="ECO:0007669"/>
    <property type="project" value="UniProtKB-KW"/>
</dbReference>
<dbReference type="EMBL" id="FQZU01000068">
    <property type="protein sequence ID" value="SHL41214.1"/>
    <property type="molecule type" value="Genomic_DNA"/>
</dbReference>
<evidence type="ECO:0000313" key="2">
    <source>
        <dbReference type="Proteomes" id="UP000183994"/>
    </source>
</evidence>
<dbReference type="InterPro" id="IPR051454">
    <property type="entry name" value="RNA/ubiquinone_mod_enzymes"/>
</dbReference>
<keyword evidence="2" id="KW-1185">Reference proteome</keyword>
<proteinExistence type="predicted"/>
<reference evidence="2" key="1">
    <citation type="submission" date="2016-11" db="EMBL/GenBank/DDBJ databases">
        <authorList>
            <person name="Varghese N."/>
            <person name="Submissions S."/>
        </authorList>
    </citation>
    <scope>NUCLEOTIDE SEQUENCE [LARGE SCALE GENOMIC DNA]</scope>
    <source>
        <strain evidence="2">DSM 16219</strain>
    </source>
</reference>
<dbReference type="Pfam" id="PF01136">
    <property type="entry name" value="Peptidase_U32"/>
    <property type="match status" value="1"/>
</dbReference>
<dbReference type="AlphaFoldDB" id="A0A1M7AEY5"/>
<dbReference type="PANTHER" id="PTHR30217">
    <property type="entry name" value="PEPTIDASE U32 FAMILY"/>
    <property type="match status" value="1"/>
</dbReference>
<protein>
    <submittedName>
        <fullName evidence="1">Putative protease</fullName>
    </submittedName>
</protein>
<dbReference type="Proteomes" id="UP000183994">
    <property type="component" value="Unassembled WGS sequence"/>
</dbReference>
<gene>
    <name evidence="1" type="ORF">SAMN02745216_05153</name>
</gene>
<name>A0A1M7AEY5_9BACT</name>
<keyword evidence="1" id="KW-0645">Protease</keyword>
<keyword evidence="1" id="KW-0378">Hydrolase</keyword>